<accession>A0A197JEI2</accession>
<protein>
    <submittedName>
        <fullName evidence="3">Uncharacterized protein</fullName>
    </submittedName>
</protein>
<feature type="transmembrane region" description="Helical" evidence="2">
    <location>
        <begin position="36"/>
        <end position="54"/>
    </location>
</feature>
<feature type="region of interest" description="Disordered" evidence="1">
    <location>
        <begin position="151"/>
        <end position="173"/>
    </location>
</feature>
<dbReference type="Proteomes" id="UP000078512">
    <property type="component" value="Unassembled WGS sequence"/>
</dbReference>
<gene>
    <name evidence="3" type="ORF">K457DRAFT_1112877</name>
</gene>
<name>A0A197JEI2_9FUNG</name>
<keyword evidence="2" id="KW-0812">Transmembrane</keyword>
<keyword evidence="4" id="KW-1185">Reference proteome</keyword>
<reference evidence="3 4" key="1">
    <citation type="submission" date="2016-05" db="EMBL/GenBank/DDBJ databases">
        <title>Genome sequencing reveals origins of a unique bacterial endosymbiosis in the earliest lineages of terrestrial Fungi.</title>
        <authorList>
            <consortium name="DOE Joint Genome Institute"/>
            <person name="Uehling J."/>
            <person name="Gryganskyi A."/>
            <person name="Hameed K."/>
            <person name="Tschaplinski T."/>
            <person name="Misztal P."/>
            <person name="Wu S."/>
            <person name="Desiro A."/>
            <person name="Vande Pol N."/>
            <person name="Du Z.-Y."/>
            <person name="Zienkiewicz A."/>
            <person name="Zienkiewicz K."/>
            <person name="Morin E."/>
            <person name="Tisserant E."/>
            <person name="Splivallo R."/>
            <person name="Hainaut M."/>
            <person name="Henrissat B."/>
            <person name="Ohm R."/>
            <person name="Kuo A."/>
            <person name="Yan J."/>
            <person name="Lipzen A."/>
            <person name="Nolan M."/>
            <person name="Labutti K."/>
            <person name="Barry K."/>
            <person name="Goldstein A."/>
            <person name="Labbe J."/>
            <person name="Schadt C."/>
            <person name="Tuskan G."/>
            <person name="Grigoriev I."/>
            <person name="Martin F."/>
            <person name="Vilgalys R."/>
            <person name="Bonito G."/>
        </authorList>
    </citation>
    <scope>NUCLEOTIDE SEQUENCE [LARGE SCALE GENOMIC DNA]</scope>
    <source>
        <strain evidence="3 4">AG-77</strain>
    </source>
</reference>
<evidence type="ECO:0000313" key="4">
    <source>
        <dbReference type="Proteomes" id="UP000078512"/>
    </source>
</evidence>
<evidence type="ECO:0000313" key="3">
    <source>
        <dbReference type="EMBL" id="OAQ22901.1"/>
    </source>
</evidence>
<keyword evidence="2" id="KW-0472">Membrane</keyword>
<evidence type="ECO:0000256" key="1">
    <source>
        <dbReference type="SAM" id="MobiDB-lite"/>
    </source>
</evidence>
<evidence type="ECO:0000256" key="2">
    <source>
        <dbReference type="SAM" id="Phobius"/>
    </source>
</evidence>
<sequence length="198" mass="21033">MCSFRGTRPVLMCFRESVGRPSVATSPLLSPGPLPLVLFFVLPIFLISSFLFLLHSNLNHVLSFYTTFTTSPSTFFSIPTTSTFSPNVSAIARIGMSAHSGRALAQGLTTFARANASSFVSKSILAATRPQAANRLLSTTSAVGQFPEDELQAHPNHISPPPSSSQDNNAPGSAFANGLALPLDGIRILDLTRVLGTQ</sequence>
<dbReference type="AlphaFoldDB" id="A0A197JEI2"/>
<proteinExistence type="predicted"/>
<organism evidence="3 4">
    <name type="scientific">Linnemannia elongata AG-77</name>
    <dbReference type="NCBI Taxonomy" id="1314771"/>
    <lineage>
        <taxon>Eukaryota</taxon>
        <taxon>Fungi</taxon>
        <taxon>Fungi incertae sedis</taxon>
        <taxon>Mucoromycota</taxon>
        <taxon>Mortierellomycotina</taxon>
        <taxon>Mortierellomycetes</taxon>
        <taxon>Mortierellales</taxon>
        <taxon>Mortierellaceae</taxon>
        <taxon>Linnemannia</taxon>
    </lineage>
</organism>
<keyword evidence="2" id="KW-1133">Transmembrane helix</keyword>
<dbReference type="EMBL" id="KV442137">
    <property type="protein sequence ID" value="OAQ22901.1"/>
    <property type="molecule type" value="Genomic_DNA"/>
</dbReference>